<dbReference type="SUPFAM" id="SSF48726">
    <property type="entry name" value="Immunoglobulin"/>
    <property type="match status" value="1"/>
</dbReference>
<dbReference type="InterPro" id="IPR013783">
    <property type="entry name" value="Ig-like_fold"/>
</dbReference>
<reference evidence="7" key="1">
    <citation type="submission" date="2025-08" db="UniProtKB">
        <authorList>
            <consortium name="Ensembl"/>
        </authorList>
    </citation>
    <scope>IDENTIFICATION</scope>
</reference>
<dbReference type="Gene3D" id="2.60.40.10">
    <property type="entry name" value="Immunoglobulins"/>
    <property type="match status" value="2"/>
</dbReference>
<dbReference type="Ensembl" id="ENSCRFT00000012038.1">
    <property type="protein sequence ID" value="ENSCRFP00000011635.1"/>
    <property type="gene ID" value="ENSCRFG00000009030.1"/>
</dbReference>
<dbReference type="InterPro" id="IPR036179">
    <property type="entry name" value="Ig-like_dom_sf"/>
</dbReference>
<evidence type="ECO:0000256" key="1">
    <source>
        <dbReference type="ARBA" id="ARBA00004370"/>
    </source>
</evidence>
<protein>
    <recommendedName>
        <fullName evidence="6">Ig-like domain-containing protein</fullName>
    </recommendedName>
</protein>
<name>A0A8C3QVV5_9PASS</name>
<feature type="chain" id="PRO_5047315364" description="Ig-like domain-containing protein" evidence="5">
    <location>
        <begin position="23"/>
        <end position="352"/>
    </location>
</feature>
<dbReference type="Proteomes" id="UP000694396">
    <property type="component" value="Unplaced"/>
</dbReference>
<dbReference type="InterPro" id="IPR015631">
    <property type="entry name" value="CD2/SLAM_rcpt"/>
</dbReference>
<evidence type="ECO:0000256" key="3">
    <source>
        <dbReference type="ARBA" id="ARBA00023136"/>
    </source>
</evidence>
<feature type="signal peptide" evidence="5">
    <location>
        <begin position="1"/>
        <end position="22"/>
    </location>
</feature>
<organism evidence="7 8">
    <name type="scientific">Cyanoderma ruficeps</name>
    <name type="common">rufous-capped babbler</name>
    <dbReference type="NCBI Taxonomy" id="181631"/>
    <lineage>
        <taxon>Eukaryota</taxon>
        <taxon>Metazoa</taxon>
        <taxon>Chordata</taxon>
        <taxon>Craniata</taxon>
        <taxon>Vertebrata</taxon>
        <taxon>Euteleostomi</taxon>
        <taxon>Archelosauria</taxon>
        <taxon>Archosauria</taxon>
        <taxon>Dinosauria</taxon>
        <taxon>Saurischia</taxon>
        <taxon>Theropoda</taxon>
        <taxon>Coelurosauria</taxon>
        <taxon>Aves</taxon>
        <taxon>Neognathae</taxon>
        <taxon>Neoaves</taxon>
        <taxon>Telluraves</taxon>
        <taxon>Australaves</taxon>
        <taxon>Passeriformes</taxon>
        <taxon>Sylvioidea</taxon>
        <taxon>Timaliidae</taxon>
        <taxon>Cyanoderma</taxon>
    </lineage>
</organism>
<sequence>MRSPRVTLLLLTFPSLIGAVGGSVTFCSNDTDTKGDGAFWTFGNIPIVTVPFEDPPRPVFSEEKYKTRFAVSEGGRALSVSQLRMEDAGTYSVKIGGKISTFTLRVYNNLPEPTVTCETQNCSGGICSFSLRCSVTGAGFGNVSYTWTGRGHLWGEESFELPVNKSQQEEPDPLTCTARNAVSSRNVTVTAPDWAGMLRLGWADPAPLRSRWDLGMRFGVGIWGSGFGDGIWGSGFGAGIIGVPREALTPVPVLSPRQKTPRTLAAPVSCHPCPRPDVSPKCPQMSPSVPKCPEMSPSVLECPQMSPSDPKCPQMSPSVLKCPRQLFHVWPGRGIGILGIWGFWGFGDSGIL</sequence>
<keyword evidence="8" id="KW-1185">Reference proteome</keyword>
<keyword evidence="4" id="KW-0325">Glycoprotein</keyword>
<dbReference type="InterPro" id="IPR007110">
    <property type="entry name" value="Ig-like_dom"/>
</dbReference>
<evidence type="ECO:0000256" key="4">
    <source>
        <dbReference type="ARBA" id="ARBA00023180"/>
    </source>
</evidence>
<dbReference type="PANTHER" id="PTHR12080">
    <property type="entry name" value="SIGNALING LYMPHOCYTIC ACTIVATION MOLECULE"/>
    <property type="match status" value="1"/>
</dbReference>
<evidence type="ECO:0000313" key="7">
    <source>
        <dbReference type="Ensembl" id="ENSCRFP00000011635.1"/>
    </source>
</evidence>
<evidence type="ECO:0000313" key="8">
    <source>
        <dbReference type="Proteomes" id="UP000694396"/>
    </source>
</evidence>
<comment type="subcellular location">
    <subcellularLocation>
        <location evidence="1">Membrane</location>
    </subcellularLocation>
</comment>
<keyword evidence="3" id="KW-0472">Membrane</keyword>
<dbReference type="PANTHER" id="PTHR12080:SF55">
    <property type="entry name" value="LYMPHOCYTE FUNCTION-ASSOCIATED ANTIGEN 3"/>
    <property type="match status" value="1"/>
</dbReference>
<reference evidence="7" key="2">
    <citation type="submission" date="2025-09" db="UniProtKB">
        <authorList>
            <consortium name="Ensembl"/>
        </authorList>
    </citation>
    <scope>IDENTIFICATION</scope>
</reference>
<proteinExistence type="predicted"/>
<keyword evidence="2 5" id="KW-0732">Signal</keyword>
<dbReference type="AlphaFoldDB" id="A0A8C3QVV5"/>
<dbReference type="PROSITE" id="PS50835">
    <property type="entry name" value="IG_LIKE"/>
    <property type="match status" value="1"/>
</dbReference>
<dbReference type="GO" id="GO:0016020">
    <property type="term" value="C:membrane"/>
    <property type="evidence" value="ECO:0007669"/>
    <property type="project" value="UniProtKB-SubCell"/>
</dbReference>
<evidence type="ECO:0000256" key="5">
    <source>
        <dbReference type="SAM" id="SignalP"/>
    </source>
</evidence>
<evidence type="ECO:0000259" key="6">
    <source>
        <dbReference type="PROSITE" id="PS50835"/>
    </source>
</evidence>
<accession>A0A8C3QVV5</accession>
<feature type="domain" description="Ig-like" evidence="6">
    <location>
        <begin position="111"/>
        <end position="188"/>
    </location>
</feature>
<evidence type="ECO:0000256" key="2">
    <source>
        <dbReference type="ARBA" id="ARBA00022729"/>
    </source>
</evidence>